<gene>
    <name evidence="6" type="ORF">GM676_27365</name>
</gene>
<name>A0A6L6PRM6_9BURK</name>
<dbReference type="PANTHER" id="PTHR35008:SF8">
    <property type="entry name" value="ALCOHOL DEHYDROGENASE CYTOCHROME C SUBUNIT"/>
    <property type="match status" value="1"/>
</dbReference>
<dbReference type="InterPro" id="IPR051459">
    <property type="entry name" value="Cytochrome_c-type_DH"/>
</dbReference>
<dbReference type="GO" id="GO:0046872">
    <property type="term" value="F:metal ion binding"/>
    <property type="evidence" value="ECO:0007669"/>
    <property type="project" value="UniProtKB-KW"/>
</dbReference>
<dbReference type="PROSITE" id="PS51007">
    <property type="entry name" value="CYTC"/>
    <property type="match status" value="1"/>
</dbReference>
<feature type="domain" description="Cytochrome c" evidence="5">
    <location>
        <begin position="21"/>
        <end position="109"/>
    </location>
</feature>
<evidence type="ECO:0000313" key="7">
    <source>
        <dbReference type="Proteomes" id="UP000475582"/>
    </source>
</evidence>
<dbReference type="GO" id="GO:0020037">
    <property type="term" value="F:heme binding"/>
    <property type="evidence" value="ECO:0007669"/>
    <property type="project" value="InterPro"/>
</dbReference>
<dbReference type="EMBL" id="WNKY01000053">
    <property type="protein sequence ID" value="MTV41287.1"/>
    <property type="molecule type" value="Genomic_DNA"/>
</dbReference>
<keyword evidence="7" id="KW-1185">Reference proteome</keyword>
<evidence type="ECO:0000256" key="1">
    <source>
        <dbReference type="ARBA" id="ARBA00022617"/>
    </source>
</evidence>
<dbReference type="InterPro" id="IPR009056">
    <property type="entry name" value="Cyt_c-like_dom"/>
</dbReference>
<keyword evidence="3 4" id="KW-0408">Iron</keyword>
<dbReference type="InterPro" id="IPR036909">
    <property type="entry name" value="Cyt_c-like_dom_sf"/>
</dbReference>
<proteinExistence type="predicted"/>
<dbReference type="SUPFAM" id="SSF46626">
    <property type="entry name" value="Cytochrome c"/>
    <property type="match status" value="1"/>
</dbReference>
<feature type="non-terminal residue" evidence="6">
    <location>
        <position position="1"/>
    </location>
</feature>
<dbReference type="Pfam" id="PF00034">
    <property type="entry name" value="Cytochrom_C"/>
    <property type="match status" value="1"/>
</dbReference>
<evidence type="ECO:0000256" key="2">
    <source>
        <dbReference type="ARBA" id="ARBA00022723"/>
    </source>
</evidence>
<comment type="caution">
    <text evidence="6">The sequence shown here is derived from an EMBL/GenBank/DDBJ whole genome shotgun (WGS) entry which is preliminary data.</text>
</comment>
<dbReference type="GO" id="GO:0009055">
    <property type="term" value="F:electron transfer activity"/>
    <property type="evidence" value="ECO:0007669"/>
    <property type="project" value="InterPro"/>
</dbReference>
<evidence type="ECO:0000256" key="3">
    <source>
        <dbReference type="ARBA" id="ARBA00023004"/>
    </source>
</evidence>
<sequence length="128" mass="13244">PAAAAPAPAPAATPAVAADKAQLARGKAVFDSACTACHQAAGEGVPGVFPPLANSDFFKERPYEMAHIVLHGRSGEIVVNGDHYNGVMPAQDLSDEDIAAVINYVSVELNQGKPAITAPQVRAMRKAK</sequence>
<organism evidence="6 7">
    <name type="scientific">Duganella radicis</name>
    <dbReference type="NCBI Taxonomy" id="551988"/>
    <lineage>
        <taxon>Bacteria</taxon>
        <taxon>Pseudomonadati</taxon>
        <taxon>Pseudomonadota</taxon>
        <taxon>Betaproteobacteria</taxon>
        <taxon>Burkholderiales</taxon>
        <taxon>Oxalobacteraceae</taxon>
        <taxon>Telluria group</taxon>
        <taxon>Duganella</taxon>
    </lineage>
</organism>
<keyword evidence="1 4" id="KW-0349">Heme</keyword>
<dbReference type="PANTHER" id="PTHR35008">
    <property type="entry name" value="BLL4482 PROTEIN-RELATED"/>
    <property type="match status" value="1"/>
</dbReference>
<keyword evidence="2 4" id="KW-0479">Metal-binding</keyword>
<evidence type="ECO:0000313" key="6">
    <source>
        <dbReference type="EMBL" id="MTV41287.1"/>
    </source>
</evidence>
<protein>
    <submittedName>
        <fullName evidence="6">C-type cytochrome</fullName>
    </submittedName>
</protein>
<dbReference type="RefSeq" id="WP_155467441.1">
    <property type="nucleotide sequence ID" value="NZ_WNKY01000053.1"/>
</dbReference>
<evidence type="ECO:0000259" key="5">
    <source>
        <dbReference type="PROSITE" id="PS51007"/>
    </source>
</evidence>
<reference evidence="6 7" key="1">
    <citation type="submission" date="2019-11" db="EMBL/GenBank/DDBJ databases">
        <title>Type strains purchased from KCTC, JCM and DSMZ.</title>
        <authorList>
            <person name="Lu H."/>
        </authorList>
    </citation>
    <scope>NUCLEOTIDE SEQUENCE [LARGE SCALE GENOMIC DNA]</scope>
    <source>
        <strain evidence="6 7">KCTC 22382</strain>
    </source>
</reference>
<evidence type="ECO:0000256" key="4">
    <source>
        <dbReference type="PROSITE-ProRule" id="PRU00433"/>
    </source>
</evidence>
<accession>A0A6L6PRM6</accession>
<dbReference type="Gene3D" id="1.10.760.10">
    <property type="entry name" value="Cytochrome c-like domain"/>
    <property type="match status" value="1"/>
</dbReference>
<dbReference type="AlphaFoldDB" id="A0A6L6PRM6"/>
<dbReference type="Proteomes" id="UP000475582">
    <property type="component" value="Unassembled WGS sequence"/>
</dbReference>
<dbReference type="OrthoDB" id="9809720at2"/>